<proteinExistence type="predicted"/>
<comment type="caution">
    <text evidence="1">The sequence shown here is derived from an EMBL/GenBank/DDBJ whole genome shotgun (WGS) entry which is preliminary data.</text>
</comment>
<gene>
    <name evidence="1" type="ORF">GGD50_002913</name>
</gene>
<keyword evidence="2" id="KW-1185">Reference proteome</keyword>
<sequence>MGTGFQSGLAFHGIAFPLCPFVLRIPDGNRFALFLEVL</sequence>
<dbReference type="Proteomes" id="UP000549882">
    <property type="component" value="Unassembled WGS sequence"/>
</dbReference>
<protein>
    <submittedName>
        <fullName evidence="1">Uncharacterized protein</fullName>
    </submittedName>
</protein>
<organism evidence="1 2">
    <name type="scientific">Rhizobium paranaense</name>
    <dbReference type="NCBI Taxonomy" id="1650438"/>
    <lineage>
        <taxon>Bacteria</taxon>
        <taxon>Pseudomonadati</taxon>
        <taxon>Pseudomonadota</taxon>
        <taxon>Alphaproteobacteria</taxon>
        <taxon>Hyphomicrobiales</taxon>
        <taxon>Rhizobiaceae</taxon>
        <taxon>Rhizobium/Agrobacterium group</taxon>
        <taxon>Rhizobium</taxon>
    </lineage>
</organism>
<dbReference type="AlphaFoldDB" id="A0A7W8XRQ2"/>
<reference evidence="1 2" key="1">
    <citation type="submission" date="2020-08" db="EMBL/GenBank/DDBJ databases">
        <title>Genomic Encyclopedia of Type Strains, Phase IV (KMG-V): Genome sequencing to study the core and pangenomes of soil and plant-associated prokaryotes.</title>
        <authorList>
            <person name="Whitman W."/>
        </authorList>
    </citation>
    <scope>NUCLEOTIDE SEQUENCE [LARGE SCALE GENOMIC DNA]</scope>
    <source>
        <strain evidence="1 2">SEMIA 4064</strain>
    </source>
</reference>
<dbReference type="EMBL" id="JACHBI010000005">
    <property type="protein sequence ID" value="MBB5574286.1"/>
    <property type="molecule type" value="Genomic_DNA"/>
</dbReference>
<evidence type="ECO:0000313" key="1">
    <source>
        <dbReference type="EMBL" id="MBB5574286.1"/>
    </source>
</evidence>
<name>A0A7W8XRQ2_9HYPH</name>
<accession>A0A7W8XRQ2</accession>
<evidence type="ECO:0000313" key="2">
    <source>
        <dbReference type="Proteomes" id="UP000549882"/>
    </source>
</evidence>